<dbReference type="SUPFAM" id="SSF53474">
    <property type="entry name" value="alpha/beta-Hydrolases"/>
    <property type="match status" value="1"/>
</dbReference>
<protein>
    <submittedName>
        <fullName evidence="2">Alpha/beta hydrolase</fullName>
    </submittedName>
</protein>
<accession>A0A7C9I7I5</accession>
<name>A0A7C9I7I5_9GAMM</name>
<dbReference type="Proteomes" id="UP000479692">
    <property type="component" value="Unassembled WGS sequence"/>
</dbReference>
<proteinExistence type="predicted"/>
<keyword evidence="3" id="KW-1185">Reference proteome</keyword>
<feature type="region of interest" description="Disordered" evidence="1">
    <location>
        <begin position="304"/>
        <end position="330"/>
    </location>
</feature>
<gene>
    <name evidence="2" type="ORF">GN331_16020</name>
</gene>
<organism evidence="2 3">
    <name type="scientific">Noviluteimonas gilva</name>
    <dbReference type="NCBI Taxonomy" id="2682097"/>
    <lineage>
        <taxon>Bacteria</taxon>
        <taxon>Pseudomonadati</taxon>
        <taxon>Pseudomonadota</taxon>
        <taxon>Gammaproteobacteria</taxon>
        <taxon>Lysobacterales</taxon>
        <taxon>Lysobacteraceae</taxon>
        <taxon>Noviluteimonas</taxon>
    </lineage>
</organism>
<dbReference type="Gene3D" id="3.40.50.1820">
    <property type="entry name" value="alpha/beta hydrolase"/>
    <property type="match status" value="1"/>
</dbReference>
<dbReference type="Pfam" id="PF00756">
    <property type="entry name" value="Esterase"/>
    <property type="match status" value="1"/>
</dbReference>
<sequence>MNIGRLHKVECARRTELFDTRISRRRVRRWRIHIAMMTPRASVAPIVRDARMTAMFRVLQAVFVAALLSACVAKGDPSKPIPIATVPATSGKADRLVVVLPGRADDLRRLQDSGVADSIHQAWPGADVVFAELTLDFYREGDALKRLRTEVIEPLRARGYREVWMAGASMGGMGTLMYDAQFPGELDGMILLAPYLGDFDLLLEIDKAGGVRQWNGGAPQGFTEQSWQRDVWRYIKQLADDPVRSQRIWLAYGDEDRLRKAMPLFVPALHAKQVFVRDGGHTWSVWTPATLDVLRAIDAQRSSAQAASVGKRDNASSGTTSAKRADTRSP</sequence>
<evidence type="ECO:0000313" key="2">
    <source>
        <dbReference type="EMBL" id="MUV15709.1"/>
    </source>
</evidence>
<reference evidence="2 3" key="1">
    <citation type="submission" date="2019-12" db="EMBL/GenBank/DDBJ databases">
        <authorList>
            <person name="Xu J."/>
        </authorList>
    </citation>
    <scope>NUCLEOTIDE SEQUENCE [LARGE SCALE GENOMIC DNA]</scope>
    <source>
        <strain evidence="2 3">HX-5-24</strain>
    </source>
</reference>
<evidence type="ECO:0000256" key="1">
    <source>
        <dbReference type="SAM" id="MobiDB-lite"/>
    </source>
</evidence>
<dbReference type="InterPro" id="IPR000801">
    <property type="entry name" value="Esterase-like"/>
</dbReference>
<dbReference type="InterPro" id="IPR029058">
    <property type="entry name" value="AB_hydrolase_fold"/>
</dbReference>
<dbReference type="EMBL" id="WOXT01000006">
    <property type="protein sequence ID" value="MUV15709.1"/>
    <property type="molecule type" value="Genomic_DNA"/>
</dbReference>
<dbReference type="AlphaFoldDB" id="A0A7C9I7I5"/>
<comment type="caution">
    <text evidence="2">The sequence shown here is derived from an EMBL/GenBank/DDBJ whole genome shotgun (WGS) entry which is preliminary data.</text>
</comment>
<dbReference type="GO" id="GO:0016787">
    <property type="term" value="F:hydrolase activity"/>
    <property type="evidence" value="ECO:0007669"/>
    <property type="project" value="UniProtKB-KW"/>
</dbReference>
<keyword evidence="2" id="KW-0378">Hydrolase</keyword>
<evidence type="ECO:0000313" key="3">
    <source>
        <dbReference type="Proteomes" id="UP000479692"/>
    </source>
</evidence>